<dbReference type="FunFam" id="2.60.40.60:FF:000106">
    <property type="entry name" value="FAT atypical cadherin 4"/>
    <property type="match status" value="1"/>
</dbReference>
<evidence type="ECO:0000256" key="1">
    <source>
        <dbReference type="ARBA" id="ARBA00004479"/>
    </source>
</evidence>
<evidence type="ECO:0000256" key="8">
    <source>
        <dbReference type="ARBA" id="ARBA00022989"/>
    </source>
</evidence>
<feature type="domain" description="Cadherin" evidence="14">
    <location>
        <begin position="2203"/>
        <end position="2307"/>
    </location>
</feature>
<feature type="domain" description="Cadherin" evidence="14">
    <location>
        <begin position="1788"/>
        <end position="1890"/>
    </location>
</feature>
<feature type="chain" id="PRO_5043968010" description="Cadherin domain-containing protein" evidence="13">
    <location>
        <begin position="24"/>
        <end position="2401"/>
    </location>
</feature>
<feature type="domain" description="Cadherin" evidence="14">
    <location>
        <begin position="2100"/>
        <end position="2202"/>
    </location>
</feature>
<organism evidence="15 16">
    <name type="scientific">Mugilogobius chulae</name>
    <name type="common">yellowstripe goby</name>
    <dbReference type="NCBI Taxonomy" id="88201"/>
    <lineage>
        <taxon>Eukaryota</taxon>
        <taxon>Metazoa</taxon>
        <taxon>Chordata</taxon>
        <taxon>Craniata</taxon>
        <taxon>Vertebrata</taxon>
        <taxon>Euteleostomi</taxon>
        <taxon>Actinopterygii</taxon>
        <taxon>Neopterygii</taxon>
        <taxon>Teleostei</taxon>
        <taxon>Neoteleostei</taxon>
        <taxon>Acanthomorphata</taxon>
        <taxon>Gobiaria</taxon>
        <taxon>Gobiiformes</taxon>
        <taxon>Gobioidei</taxon>
        <taxon>Gobiidae</taxon>
        <taxon>Gobionellinae</taxon>
        <taxon>Mugilogobius</taxon>
    </lineage>
</organism>
<dbReference type="Proteomes" id="UP001460270">
    <property type="component" value="Unassembled WGS sequence"/>
</dbReference>
<accession>A0AAW0PME6</accession>
<dbReference type="PANTHER" id="PTHR24028:SF342">
    <property type="entry name" value="FAT ATYPICAL CADHERIN 4"/>
    <property type="match status" value="1"/>
</dbReference>
<dbReference type="InterPro" id="IPR020894">
    <property type="entry name" value="Cadherin_CS"/>
</dbReference>
<dbReference type="PRINTS" id="PR00205">
    <property type="entry name" value="CADHERIN"/>
</dbReference>
<comment type="subcellular location">
    <subcellularLocation>
        <location evidence="1">Membrane</location>
        <topology evidence="1">Single-pass type I membrane protein</topology>
    </subcellularLocation>
</comment>
<dbReference type="FunFam" id="2.60.40.60:FF:000110">
    <property type="entry name" value="FAT atypical cadherin 4"/>
    <property type="match status" value="1"/>
</dbReference>
<feature type="domain" description="Cadherin" evidence="14">
    <location>
        <begin position="1996"/>
        <end position="2099"/>
    </location>
</feature>
<dbReference type="Gene3D" id="2.60.40.60">
    <property type="entry name" value="Cadherins"/>
    <property type="match status" value="23"/>
</dbReference>
<dbReference type="PROSITE" id="PS50268">
    <property type="entry name" value="CADHERIN_2"/>
    <property type="match status" value="23"/>
</dbReference>
<dbReference type="InterPro" id="IPR050174">
    <property type="entry name" value="Protocadherin/Cadherin-CA"/>
</dbReference>
<dbReference type="FunFam" id="2.60.40.60:FF:000154">
    <property type="entry name" value="FAT atypical cadherin 4"/>
    <property type="match status" value="1"/>
</dbReference>
<feature type="domain" description="Cadherin" evidence="14">
    <location>
        <begin position="1576"/>
        <end position="1686"/>
    </location>
</feature>
<dbReference type="Pfam" id="PF00028">
    <property type="entry name" value="Cadherin"/>
    <property type="match status" value="22"/>
</dbReference>
<feature type="domain" description="Cadherin" evidence="14">
    <location>
        <begin position="24"/>
        <end position="116"/>
    </location>
</feature>
<dbReference type="FunFam" id="2.60.40.60:FF:000135">
    <property type="entry name" value="cadherin-23 isoform X1"/>
    <property type="match status" value="1"/>
</dbReference>
<feature type="domain" description="Cadherin" evidence="14">
    <location>
        <begin position="2304"/>
        <end position="2392"/>
    </location>
</feature>
<dbReference type="CDD" id="cd11304">
    <property type="entry name" value="Cadherin_repeat"/>
    <property type="match status" value="23"/>
</dbReference>
<dbReference type="InterPro" id="IPR002126">
    <property type="entry name" value="Cadherin-like_dom"/>
</dbReference>
<keyword evidence="16" id="KW-1185">Reference proteome</keyword>
<dbReference type="GO" id="GO:0048729">
    <property type="term" value="P:tissue morphogenesis"/>
    <property type="evidence" value="ECO:0007669"/>
    <property type="project" value="UniProtKB-ARBA"/>
</dbReference>
<dbReference type="EMBL" id="JBBPFD010000006">
    <property type="protein sequence ID" value="KAK7922625.1"/>
    <property type="molecule type" value="Genomic_DNA"/>
</dbReference>
<dbReference type="FunFam" id="2.60.40.60:FF:000020">
    <property type="entry name" value="Dachsous cadherin-related 1b"/>
    <property type="match status" value="1"/>
</dbReference>
<dbReference type="GO" id="GO:0005886">
    <property type="term" value="C:plasma membrane"/>
    <property type="evidence" value="ECO:0007669"/>
    <property type="project" value="InterPro"/>
</dbReference>
<dbReference type="FunFam" id="2.60.40.60:FF:000101">
    <property type="entry name" value="FAT atypical cadherin 4"/>
    <property type="match status" value="1"/>
</dbReference>
<proteinExistence type="predicted"/>
<dbReference type="FunFam" id="2.60.40.60:FF:000275">
    <property type="entry name" value="Si:dkey-30k22.7"/>
    <property type="match status" value="1"/>
</dbReference>
<evidence type="ECO:0000256" key="2">
    <source>
        <dbReference type="ARBA" id="ARBA00022536"/>
    </source>
</evidence>
<dbReference type="SUPFAM" id="SSF49313">
    <property type="entry name" value="Cadherin-like"/>
    <property type="match status" value="23"/>
</dbReference>
<dbReference type="PANTHER" id="PTHR24028">
    <property type="entry name" value="CADHERIN-87A"/>
    <property type="match status" value="1"/>
</dbReference>
<keyword evidence="8" id="KW-1133">Transmembrane helix</keyword>
<keyword evidence="4 13" id="KW-0732">Signal</keyword>
<feature type="domain" description="Cadherin" evidence="14">
    <location>
        <begin position="1157"/>
        <end position="1261"/>
    </location>
</feature>
<evidence type="ECO:0000256" key="10">
    <source>
        <dbReference type="ARBA" id="ARBA00023157"/>
    </source>
</evidence>
<keyword evidence="7" id="KW-0130">Cell adhesion</keyword>
<dbReference type="InterPro" id="IPR015919">
    <property type="entry name" value="Cadherin-like_sf"/>
</dbReference>
<reference evidence="16" key="1">
    <citation type="submission" date="2024-04" db="EMBL/GenBank/DDBJ databases">
        <title>Salinicola lusitanus LLJ914,a marine bacterium isolated from the Okinawa Trough.</title>
        <authorList>
            <person name="Li J."/>
        </authorList>
    </citation>
    <scope>NUCLEOTIDE SEQUENCE [LARGE SCALE GENOMIC DNA]</scope>
</reference>
<feature type="domain" description="Cadherin" evidence="14">
    <location>
        <begin position="663"/>
        <end position="766"/>
    </location>
</feature>
<evidence type="ECO:0000313" key="16">
    <source>
        <dbReference type="Proteomes" id="UP001460270"/>
    </source>
</evidence>
<dbReference type="SMART" id="SM00112">
    <property type="entry name" value="CA"/>
    <property type="match status" value="23"/>
</dbReference>
<feature type="domain" description="Cadherin" evidence="14">
    <location>
        <begin position="117"/>
        <end position="231"/>
    </location>
</feature>
<dbReference type="GO" id="GO:0048699">
    <property type="term" value="P:generation of neurons"/>
    <property type="evidence" value="ECO:0007669"/>
    <property type="project" value="UniProtKB-ARBA"/>
</dbReference>
<feature type="domain" description="Cadherin" evidence="14">
    <location>
        <begin position="555"/>
        <end position="662"/>
    </location>
</feature>
<evidence type="ECO:0000256" key="13">
    <source>
        <dbReference type="SAM" id="SignalP"/>
    </source>
</evidence>
<feature type="domain" description="Cadherin" evidence="14">
    <location>
        <begin position="969"/>
        <end position="1045"/>
    </location>
</feature>
<evidence type="ECO:0000256" key="5">
    <source>
        <dbReference type="ARBA" id="ARBA00022737"/>
    </source>
</evidence>
<feature type="domain" description="Cadherin" evidence="14">
    <location>
        <begin position="339"/>
        <end position="449"/>
    </location>
</feature>
<comment type="caution">
    <text evidence="15">The sequence shown here is derived from an EMBL/GenBank/DDBJ whole genome shotgun (WGS) entry which is preliminary data.</text>
</comment>
<dbReference type="Pfam" id="PF25374">
    <property type="entry name" value="Cadherin_FAT4_N"/>
    <property type="match status" value="1"/>
</dbReference>
<dbReference type="GO" id="GO:0003007">
    <property type="term" value="P:heart morphogenesis"/>
    <property type="evidence" value="ECO:0007669"/>
    <property type="project" value="UniProtKB-ARBA"/>
</dbReference>
<feature type="domain" description="Cadherin" evidence="14">
    <location>
        <begin position="1374"/>
        <end position="1475"/>
    </location>
</feature>
<dbReference type="FunFam" id="2.60.40.60:FF:000081">
    <property type="entry name" value="protocadherin Fat 4"/>
    <property type="match status" value="1"/>
</dbReference>
<feature type="domain" description="Cadherin" evidence="14">
    <location>
        <begin position="450"/>
        <end position="554"/>
    </location>
</feature>
<feature type="domain" description="Cadherin" evidence="14">
    <location>
        <begin position="1262"/>
        <end position="1366"/>
    </location>
</feature>
<evidence type="ECO:0000256" key="4">
    <source>
        <dbReference type="ARBA" id="ARBA00022729"/>
    </source>
</evidence>
<keyword evidence="6 12" id="KW-0106">Calcium</keyword>
<feature type="domain" description="Cadherin" evidence="14">
    <location>
        <begin position="866"/>
        <end position="968"/>
    </location>
</feature>
<keyword evidence="9" id="KW-0472">Membrane</keyword>
<feature type="signal peptide" evidence="13">
    <location>
        <begin position="1"/>
        <end position="23"/>
    </location>
</feature>
<keyword evidence="3" id="KW-0812">Transmembrane</keyword>
<evidence type="ECO:0000256" key="11">
    <source>
        <dbReference type="ARBA" id="ARBA00023180"/>
    </source>
</evidence>
<evidence type="ECO:0000313" key="15">
    <source>
        <dbReference type="EMBL" id="KAK7922625.1"/>
    </source>
</evidence>
<keyword evidence="10" id="KW-1015">Disulfide bond</keyword>
<feature type="domain" description="Cadherin" evidence="14">
    <location>
        <begin position="767"/>
        <end position="865"/>
    </location>
</feature>
<dbReference type="FunFam" id="2.60.40.60:FF:000010">
    <property type="entry name" value="Cadherin EGF LAG seven-pass G-type receptor 3"/>
    <property type="match status" value="2"/>
</dbReference>
<dbReference type="FunFam" id="2.60.40.60:FF:000039">
    <property type="entry name" value="FAT atypical cadherin 3"/>
    <property type="match status" value="1"/>
</dbReference>
<name>A0AAW0PME6_9GOBI</name>
<dbReference type="PROSITE" id="PS00232">
    <property type="entry name" value="CADHERIN_1"/>
    <property type="match status" value="11"/>
</dbReference>
<dbReference type="GO" id="GO:0060429">
    <property type="term" value="P:epithelium development"/>
    <property type="evidence" value="ECO:0007669"/>
    <property type="project" value="UniProtKB-ARBA"/>
</dbReference>
<feature type="domain" description="Cadherin" evidence="14">
    <location>
        <begin position="1490"/>
        <end position="1575"/>
    </location>
</feature>
<dbReference type="FunFam" id="2.60.40.60:FF:000115">
    <property type="entry name" value="FAT atypical cadherin 4"/>
    <property type="match status" value="1"/>
</dbReference>
<evidence type="ECO:0000256" key="3">
    <source>
        <dbReference type="ARBA" id="ARBA00022692"/>
    </source>
</evidence>
<feature type="domain" description="Cadherin" evidence="14">
    <location>
        <begin position="1891"/>
        <end position="1996"/>
    </location>
</feature>
<evidence type="ECO:0000256" key="6">
    <source>
        <dbReference type="ARBA" id="ARBA00022837"/>
    </source>
</evidence>
<feature type="domain" description="Cadherin" evidence="14">
    <location>
        <begin position="232"/>
        <end position="333"/>
    </location>
</feature>
<dbReference type="FunFam" id="2.60.40.60:FF:000108">
    <property type="entry name" value="FAT atypical cadherin 4"/>
    <property type="match status" value="1"/>
</dbReference>
<dbReference type="GO" id="GO:0007156">
    <property type="term" value="P:homophilic cell adhesion via plasma membrane adhesion molecules"/>
    <property type="evidence" value="ECO:0007669"/>
    <property type="project" value="InterPro"/>
</dbReference>
<dbReference type="FunFam" id="2.60.40.60:FF:000024">
    <property type="entry name" value="FAT atypical cadherin 3"/>
    <property type="match status" value="4"/>
</dbReference>
<dbReference type="FunFam" id="2.60.40.60:FF:000143">
    <property type="entry name" value="FAT atypical cadherin 4"/>
    <property type="match status" value="1"/>
</dbReference>
<evidence type="ECO:0000256" key="9">
    <source>
        <dbReference type="ARBA" id="ARBA00023136"/>
    </source>
</evidence>
<evidence type="ECO:0000256" key="12">
    <source>
        <dbReference type="PROSITE-ProRule" id="PRU00043"/>
    </source>
</evidence>
<sequence>MAHAGRGHFVLLLLWTLSRYSASSQVRQEFQVLEEQPVGTYVGTIETRPSFTYRFSENHKLFAINGTTGVIYTSSVIDREILQSDVINVVVLSSQPTYPTEVRIIVLDINDNSPVFPDASIVVSFKEDASSGRQVILDTATDSDIGSNGVDHTTYRIVKGNEQRRFRLDITVNPSGEGAFLHLVSTGGLDREVTPFYQLLIEVEDKGEPKKFGYLQVNVTIQDINDNPPAFEQEHYQASVFEDAAVGSSILQITATDQDEGGNAEIRYYLDEGTPFQIDPKAGTIVIKEGLDFESKREYTLTIHAVDNGVPALSGRTEATIKLLDVNDNDPVVKFRYFPTTSKFASVDENAQIGTVVALLTVSDSDSPTANGNISVSILGGNEQRHFEVHTSPVPNLSLIKVASVLDRERISSYNLTVSVSDNGKPMARSSYASLVIFVNDINDHPPIFQEAEYRVDISEDIPKGSYIKGVSATDGDSGQNANLRYSLVSGNALGWFSISENSGLVTSAALLDREIASEIVLNISAKDQGLQPKISYTKLIVNITDVNDQVPTFTQSTYHVSVVENAPAGTELLVLSASDDDLGANGTIRFSFDAETPAKVQELFRLDAVSGRLSTAAELDREDQASYLLHIQAADAGSPPLHSVGKVNITLRDINDNRPVFYPVQYFANVKENEPSGSYVTTVSATDPDLGRNGTVKYVITAGDTSKFRINSNSGKISTLVPLDREEKTAYQLQVSATDGNGLRSQSQAIVTVTVIDTQDNPPIFNQKTYSFVMFENVGIGTVIGTVSATTVDLNTNISYLITSGDQRGLFTVNSAGQIVASSQIDREEQSFYQLKIVARGGDITGEAFVNITVKDLNDNAPHFIHAVEHVSAVENWNTGHVIFQARASDPDEGPNGMVVYSLKQNPRGLFHIHEKHGLITLTGPLEVTTSSYEVEVIASDMGLPQLTSNLVLIVSVYDVNDNSPVFDQLSYEVIILESEPVNSRFFKVEATDKDSGLNGEIMYDIAGGNTRDVFGIFPDGQLYIKAELDRETQDRYNLVVVASTGLTNYVFHFEEEQKRGSLVGQVFAEDKDFGPNSEIRYTFETPQSNFELNTITGELTSTLQLDRETLMRQRGASVFSFVVISSDQGLPKPLRDQAKVQVYIQDINDNPPKFTKDIYQASISESAQNMTQLLRVSASDVDENKNGLVHYHVSEGNEEAQFTIDSSTGQVTLIGKLDYETTSTYSLKIIAVDAGEVPLSSSCLLSISILDENDNSPAFPKSSLSVDVLENMRIGELVASVTATDSDSGQNADITYSITATNNHGTFSISPNTGSIFLVKKLDFETQSFYKLNITAKDNGKPPRSSSIPVVIHVRDFNDNPPVFTPGDIFKSIPENLPVASSVITIIAHDTDADINGELEYSIVHQVPRGNHFSIDPSTGLIYTNGEIDREFSNLFELTIKATDQAFPVEFRRYALKNVTIWVTDQNDNIPAFMSQNALVAEPNIVTGSILTTVLAFDPDDGENGEVEYELVEGDSDTFIMDRYSGDIRLASQLVPSRLMYTLTVAATDHGADRKTSRTELTIILQGLDGPVFSQPKYITILKEGQPPGTNVISLDASSPRGSSTKVEYFIVAVRSGGKAVGRLFTIGRHTGVIQTAAELDREKGSDLYQVDVYAIESDSNQPRTQRAEVEITLQDVNDNPPVFPNDIMDLTIEENVGDGFKIMQLTATDADEGPNALVTYTIISGADDSFRVDPESGDLIATKKLDREKRSKYSLLVRADDGKQSSDMRLNITVKDVNDHTPKFSRLTYSFDIPEDTAPGSIVAAILASDSDSGVNGEVTYSLEEDDEDGTFILNPVTGVFNVTRALDYETQQYYILTAKAQDGGGQASTVRVYFNVLDVNDNPPVFNTTVYSTSVSESLPPGSSLVTVGATDADDGPNAQLLYTIASGDPMGHFTISKDGVLKSKKALDRETQSFYNLVITVNDLAPSPIRFTSTAQVSVILLDVNDCSPTFISQKMTYIQENTPVDTVVFVAQATDADSGPNSYVEYALRGPFGNKFSIGTIDGNVRLVGELDREELSNYTLTVVATDKGEPPLSTTMDVTMIVLDVNDNTPSFSQNIYDIEIEENTLTGTDVIQVFASDADEGTNGQIRFSMTGGNSDFRIDSVTGVISVAKQLDRETKSSYSLVVQASDRGSTPRVDKASVNIVLLDVNDCAPEFELSPYSVSVQENLQDLPRNILQVVARDDDQGANGQLSYMLSGGNDDGAFSLSSSGQLSLTQTLDREAQGKYTLLITATDSGSPSLSGTGTVVVIVEDVNDNVPVSDADMGLNGVISYSLSGGHGQFSINPATGQIITSSLLDREDRATYQLLVVPQTEGSLTLSPALRLSLSLWPTSTTTLHASTITPTSPISQPPLRQ</sequence>
<feature type="non-terminal residue" evidence="15">
    <location>
        <position position="2401"/>
    </location>
</feature>
<protein>
    <recommendedName>
        <fullName evidence="14">Cadherin domain-containing protein</fullName>
    </recommendedName>
</protein>
<feature type="domain" description="Cadherin" evidence="14">
    <location>
        <begin position="1047"/>
        <end position="1156"/>
    </location>
</feature>
<evidence type="ECO:0000259" key="14">
    <source>
        <dbReference type="PROSITE" id="PS50268"/>
    </source>
</evidence>
<keyword evidence="5" id="KW-0677">Repeat</keyword>
<dbReference type="FunFam" id="2.60.40.60:FF:000134">
    <property type="entry name" value="protocadherin Fat 4"/>
    <property type="match status" value="1"/>
</dbReference>
<dbReference type="FunFam" id="2.60.40.60:FF:000144">
    <property type="entry name" value="FAT atypical cadherin 4"/>
    <property type="match status" value="1"/>
</dbReference>
<gene>
    <name evidence="15" type="ORF">WMY93_009527</name>
</gene>
<keyword evidence="2" id="KW-0245">EGF-like domain</keyword>
<feature type="domain" description="Cadherin" evidence="14">
    <location>
        <begin position="1687"/>
        <end position="1787"/>
    </location>
</feature>
<evidence type="ECO:0000256" key="7">
    <source>
        <dbReference type="ARBA" id="ARBA00022889"/>
    </source>
</evidence>
<dbReference type="FunFam" id="2.60.40.60:FF:000118">
    <property type="entry name" value="protocadherin Fat 4"/>
    <property type="match status" value="1"/>
</dbReference>
<dbReference type="GO" id="GO:0005509">
    <property type="term" value="F:calcium ion binding"/>
    <property type="evidence" value="ECO:0007669"/>
    <property type="project" value="UniProtKB-UniRule"/>
</dbReference>
<keyword evidence="11" id="KW-0325">Glycoprotein</keyword>